<dbReference type="Proteomes" id="UP001150941">
    <property type="component" value="Unassembled WGS sequence"/>
</dbReference>
<organism evidence="2 3">
    <name type="scientific">Penicillium chermesinum</name>
    <dbReference type="NCBI Taxonomy" id="63820"/>
    <lineage>
        <taxon>Eukaryota</taxon>
        <taxon>Fungi</taxon>
        <taxon>Dikarya</taxon>
        <taxon>Ascomycota</taxon>
        <taxon>Pezizomycotina</taxon>
        <taxon>Eurotiomycetes</taxon>
        <taxon>Eurotiomycetidae</taxon>
        <taxon>Eurotiales</taxon>
        <taxon>Aspergillaceae</taxon>
        <taxon>Penicillium</taxon>
    </lineage>
</organism>
<evidence type="ECO:0000313" key="2">
    <source>
        <dbReference type="EMBL" id="KAJ5225936.1"/>
    </source>
</evidence>
<reference evidence="2" key="1">
    <citation type="submission" date="2022-11" db="EMBL/GenBank/DDBJ databases">
        <authorList>
            <person name="Petersen C."/>
        </authorList>
    </citation>
    <scope>NUCLEOTIDE SEQUENCE</scope>
    <source>
        <strain evidence="2">IBT 19713</strain>
    </source>
</reference>
<proteinExistence type="predicted"/>
<dbReference type="AlphaFoldDB" id="A0A9W9TKA4"/>
<feature type="compositionally biased region" description="Polar residues" evidence="1">
    <location>
        <begin position="130"/>
        <end position="144"/>
    </location>
</feature>
<feature type="region of interest" description="Disordered" evidence="1">
    <location>
        <begin position="121"/>
        <end position="185"/>
    </location>
</feature>
<comment type="caution">
    <text evidence="2">The sequence shown here is derived from an EMBL/GenBank/DDBJ whole genome shotgun (WGS) entry which is preliminary data.</text>
</comment>
<dbReference type="EMBL" id="JAPQKS010000005">
    <property type="protein sequence ID" value="KAJ5225936.1"/>
    <property type="molecule type" value="Genomic_DNA"/>
</dbReference>
<keyword evidence="3" id="KW-1185">Reference proteome</keyword>
<feature type="region of interest" description="Disordered" evidence="1">
    <location>
        <begin position="208"/>
        <end position="231"/>
    </location>
</feature>
<evidence type="ECO:0000313" key="3">
    <source>
        <dbReference type="Proteomes" id="UP001150941"/>
    </source>
</evidence>
<dbReference type="OrthoDB" id="3641178at2759"/>
<gene>
    <name evidence="2" type="ORF">N7468_007161</name>
</gene>
<accession>A0A9W9TKA4</accession>
<evidence type="ECO:0000256" key="1">
    <source>
        <dbReference type="SAM" id="MobiDB-lite"/>
    </source>
</evidence>
<name>A0A9W9TKA4_9EURO</name>
<protein>
    <submittedName>
        <fullName evidence="2">Uncharacterized protein</fullName>
    </submittedName>
</protein>
<reference evidence="2" key="2">
    <citation type="journal article" date="2023" name="IMA Fungus">
        <title>Comparative genomic study of the Penicillium genus elucidates a diverse pangenome and 15 lateral gene transfer events.</title>
        <authorList>
            <person name="Petersen C."/>
            <person name="Sorensen T."/>
            <person name="Nielsen M.R."/>
            <person name="Sondergaard T.E."/>
            <person name="Sorensen J.L."/>
            <person name="Fitzpatrick D.A."/>
            <person name="Frisvad J.C."/>
            <person name="Nielsen K.L."/>
        </authorList>
    </citation>
    <scope>NUCLEOTIDE SEQUENCE</scope>
    <source>
        <strain evidence="2">IBT 19713</strain>
    </source>
</reference>
<feature type="compositionally biased region" description="Basic and acidic residues" evidence="1">
    <location>
        <begin position="173"/>
        <end position="185"/>
    </location>
</feature>
<dbReference type="RefSeq" id="XP_058329347.1">
    <property type="nucleotide sequence ID" value="XM_058476457.1"/>
</dbReference>
<dbReference type="GeneID" id="83203760"/>
<sequence>MENYVDCGATLPSPVPLPRLPIVEETLSRPSSPLDDAGGSNMWESPSPILARDNLPSKMISLINTSILDMAEGLSIDFGLETPPLTPQRDLALDILKDQAKYCKEKRSRHELNVFRGDSMKDETNDHMTPISNHFVSNGSNLGTRSKERNPDLGPYYEPLQLLSPPLTITPEAPKKTVKDTDMNDRLVPSPLRIRKKAGKIAIDESTPPMEVSHDENTLMTPRNSSRFRPPRLPLRVMSASEANRGLSSDQNSLMSDSALSTAIELSAALSPLSIKGRLSSRGSVKKPAVQNVTSQISPADAARIVRSNQGIAFLRETVFQCVADIQLYVEGVKQLQRQRQHRPRPIQRGTSFWNFNGFFKGADAEERSPEPEYTLGALGEIIRKETKEQRIARLRAEDGTLLDCVHHTVLSRELLTIRSSAIWC</sequence>